<keyword evidence="5" id="KW-0539">Nucleus</keyword>
<evidence type="ECO:0000313" key="8">
    <source>
        <dbReference type="Proteomes" id="UP001630127"/>
    </source>
</evidence>
<dbReference type="InterPro" id="IPR036638">
    <property type="entry name" value="HLH_DNA-bd_sf"/>
</dbReference>
<reference evidence="7 8" key="1">
    <citation type="submission" date="2024-11" db="EMBL/GenBank/DDBJ databases">
        <title>A near-complete genome assembly of Cinchona calisaya.</title>
        <authorList>
            <person name="Lian D.C."/>
            <person name="Zhao X.W."/>
            <person name="Wei L."/>
        </authorList>
    </citation>
    <scope>NUCLEOTIDE SEQUENCE [LARGE SCALE GENOMIC DNA]</scope>
    <source>
        <tissue evidence="7">Nenye</tissue>
    </source>
</reference>
<dbReference type="PANTHER" id="PTHR45844:SF19">
    <property type="entry name" value="TRANSCRIPTION FACTOR BHLH106-RELATED"/>
    <property type="match status" value="1"/>
</dbReference>
<comment type="caution">
    <text evidence="7">The sequence shown here is derived from an EMBL/GenBank/DDBJ whole genome shotgun (WGS) entry which is preliminary data.</text>
</comment>
<accession>A0ABD3AQP3</accession>
<dbReference type="Gene3D" id="4.10.280.10">
    <property type="entry name" value="Helix-loop-helix DNA-binding domain"/>
    <property type="match status" value="1"/>
</dbReference>
<keyword evidence="2" id="KW-0805">Transcription regulation</keyword>
<keyword evidence="4" id="KW-0804">Transcription</keyword>
<organism evidence="7 8">
    <name type="scientific">Cinchona calisaya</name>
    <dbReference type="NCBI Taxonomy" id="153742"/>
    <lineage>
        <taxon>Eukaryota</taxon>
        <taxon>Viridiplantae</taxon>
        <taxon>Streptophyta</taxon>
        <taxon>Embryophyta</taxon>
        <taxon>Tracheophyta</taxon>
        <taxon>Spermatophyta</taxon>
        <taxon>Magnoliopsida</taxon>
        <taxon>eudicotyledons</taxon>
        <taxon>Gunneridae</taxon>
        <taxon>Pentapetalae</taxon>
        <taxon>asterids</taxon>
        <taxon>lamiids</taxon>
        <taxon>Gentianales</taxon>
        <taxon>Rubiaceae</taxon>
        <taxon>Cinchonoideae</taxon>
        <taxon>Cinchoneae</taxon>
        <taxon>Cinchona</taxon>
    </lineage>
</organism>
<dbReference type="GO" id="GO:0006355">
    <property type="term" value="P:regulation of DNA-templated transcription"/>
    <property type="evidence" value="ECO:0007669"/>
    <property type="project" value="UniProtKB-ARBA"/>
</dbReference>
<dbReference type="InterPro" id="IPR011598">
    <property type="entry name" value="bHLH_dom"/>
</dbReference>
<gene>
    <name evidence="7" type="ORF">ACH5RR_007042</name>
</gene>
<proteinExistence type="predicted"/>
<dbReference type="GO" id="GO:0005634">
    <property type="term" value="C:nucleus"/>
    <property type="evidence" value="ECO:0007669"/>
    <property type="project" value="UniProtKB-SubCell"/>
</dbReference>
<dbReference type="GO" id="GO:0003677">
    <property type="term" value="F:DNA binding"/>
    <property type="evidence" value="ECO:0007669"/>
    <property type="project" value="UniProtKB-KW"/>
</dbReference>
<dbReference type="SMART" id="SM00353">
    <property type="entry name" value="HLH"/>
    <property type="match status" value="1"/>
</dbReference>
<keyword evidence="8" id="KW-1185">Reference proteome</keyword>
<feature type="domain" description="BHLH" evidence="6">
    <location>
        <begin position="65"/>
        <end position="119"/>
    </location>
</feature>
<keyword evidence="3" id="KW-0238">DNA-binding</keyword>
<comment type="subcellular location">
    <subcellularLocation>
        <location evidence="1">Nucleus</location>
    </subcellularLocation>
</comment>
<dbReference type="EMBL" id="JBJUIK010000003">
    <property type="protein sequence ID" value="KAL3533521.1"/>
    <property type="molecule type" value="Genomic_DNA"/>
</dbReference>
<evidence type="ECO:0000256" key="3">
    <source>
        <dbReference type="ARBA" id="ARBA00023125"/>
    </source>
</evidence>
<evidence type="ECO:0000256" key="1">
    <source>
        <dbReference type="ARBA" id="ARBA00004123"/>
    </source>
</evidence>
<evidence type="ECO:0000259" key="6">
    <source>
        <dbReference type="PROSITE" id="PS50888"/>
    </source>
</evidence>
<evidence type="ECO:0000256" key="5">
    <source>
        <dbReference type="ARBA" id="ARBA00023242"/>
    </source>
</evidence>
<protein>
    <recommendedName>
        <fullName evidence="6">BHLH domain-containing protein</fullName>
    </recommendedName>
</protein>
<dbReference type="Pfam" id="PF00010">
    <property type="entry name" value="HLH"/>
    <property type="match status" value="1"/>
</dbReference>
<dbReference type="AlphaFoldDB" id="A0ABD3AQP3"/>
<evidence type="ECO:0000256" key="4">
    <source>
        <dbReference type="ARBA" id="ARBA00023163"/>
    </source>
</evidence>
<dbReference type="PANTHER" id="PTHR45844">
    <property type="entry name" value="TRANSCRIPTION FACTOR BHLH30"/>
    <property type="match status" value="1"/>
</dbReference>
<name>A0ABD3AQP3_9GENT</name>
<evidence type="ECO:0000256" key="2">
    <source>
        <dbReference type="ARBA" id="ARBA00023015"/>
    </source>
</evidence>
<dbReference type="PROSITE" id="PS50888">
    <property type="entry name" value="BHLH"/>
    <property type="match status" value="1"/>
</dbReference>
<dbReference type="InterPro" id="IPR045847">
    <property type="entry name" value="AIG1-like"/>
</dbReference>
<dbReference type="SUPFAM" id="SSF47459">
    <property type="entry name" value="HLH, helix-loop-helix DNA-binding domain"/>
    <property type="match status" value="1"/>
</dbReference>
<sequence>MLKNGVLREGISGGWCFRMAQGPSGFQVPDYDYPAVSQSFRNNSSFYSLENSDITHSTHEDRALAASQQHKEAERRRRERINSHLDKLRTLLPYKASLLAKVVEQVKELKQKTSDIMQFETFPSEIDEISVVSNDNSNDGRLLIKASLCCDDRSDLIQDLIEILKSLRLSPMRAEMVTLGGRIRNVIILAGEKDHSDESVIALKNALRSFIQRSNYNGSGDRPKRRRVFDQEIVMETHKPRSELRVQLGYGKEIRAIRYSLCVTGLWFMASGGCFMAEGVVIYEPFLIPQIVHVDLEGDAGDCFGREGFFVEGDDVDPIAEILAETSDGELRCRRWWW</sequence>
<dbReference type="Proteomes" id="UP001630127">
    <property type="component" value="Unassembled WGS sequence"/>
</dbReference>
<evidence type="ECO:0000313" key="7">
    <source>
        <dbReference type="EMBL" id="KAL3533521.1"/>
    </source>
</evidence>